<organism evidence="1 2">
    <name type="scientific">Paramicrosporidium saccamoebae</name>
    <dbReference type="NCBI Taxonomy" id="1246581"/>
    <lineage>
        <taxon>Eukaryota</taxon>
        <taxon>Fungi</taxon>
        <taxon>Fungi incertae sedis</taxon>
        <taxon>Cryptomycota</taxon>
        <taxon>Cryptomycota incertae sedis</taxon>
        <taxon>Paramicrosporidium</taxon>
    </lineage>
</organism>
<dbReference type="OrthoDB" id="70899at2759"/>
<protein>
    <submittedName>
        <fullName evidence="1">Uncharacterized protein</fullName>
    </submittedName>
</protein>
<dbReference type="Proteomes" id="UP000240830">
    <property type="component" value="Unassembled WGS sequence"/>
</dbReference>
<dbReference type="EMBL" id="MTSL01000076">
    <property type="protein sequence ID" value="PJF19145.1"/>
    <property type="molecule type" value="Genomic_DNA"/>
</dbReference>
<proteinExistence type="predicted"/>
<sequence>MTPLVEYALLDPDSRQEWVVPVLREYLPQIGSLPEAEVVWGLWLEGLWTGMDDVLTAVALQALLQDRTASLSLDPKRLMQANLIQKGIVFWRIYLHLLQRVIASIDKFDVITFLFPYAEDLDCRRIIISFIHQLFLENASLIKRFHSSPYPVEMVPWMVEYAPSTLPAQITAAQALDLFRAHLGVNLALKYPLPATQDLCQRIINHCQKYGASTVSDAKESLKIMVLALKAFPNLMPMVAPVLATWTGMFGAEPEFVAATLTAAQQIAQITALVQLPIYRKRQSVL</sequence>
<reference evidence="1 2" key="1">
    <citation type="submission" date="2016-10" db="EMBL/GenBank/DDBJ databases">
        <title>The genome of Paramicrosporidium saccamoebae is the missing link in understanding Cryptomycota and Microsporidia evolution.</title>
        <authorList>
            <person name="Quandt C.A."/>
            <person name="Beaudet D."/>
            <person name="Corsaro D."/>
            <person name="Michel R."/>
            <person name="Corradi N."/>
            <person name="James T."/>
        </authorList>
    </citation>
    <scope>NUCLEOTIDE SEQUENCE [LARGE SCALE GENOMIC DNA]</scope>
    <source>
        <strain evidence="1 2">KSL3</strain>
    </source>
</reference>
<dbReference type="AlphaFoldDB" id="A0A2H9TN16"/>
<dbReference type="GO" id="GO:0032039">
    <property type="term" value="C:integrator complex"/>
    <property type="evidence" value="ECO:0007669"/>
    <property type="project" value="InterPro"/>
</dbReference>
<gene>
    <name evidence="1" type="ORF">PSACC_01048</name>
</gene>
<evidence type="ECO:0000313" key="1">
    <source>
        <dbReference type="EMBL" id="PJF19145.1"/>
    </source>
</evidence>
<keyword evidence="2" id="KW-1185">Reference proteome</keyword>
<dbReference type="Pfam" id="PF14750">
    <property type="entry name" value="INTS2"/>
    <property type="match status" value="1"/>
</dbReference>
<evidence type="ECO:0000313" key="2">
    <source>
        <dbReference type="Proteomes" id="UP000240830"/>
    </source>
</evidence>
<name>A0A2H9TN16_9FUNG</name>
<dbReference type="InterPro" id="IPR029321">
    <property type="entry name" value="INTS2"/>
</dbReference>
<accession>A0A2H9TN16</accession>
<comment type="caution">
    <text evidence="1">The sequence shown here is derived from an EMBL/GenBank/DDBJ whole genome shotgun (WGS) entry which is preliminary data.</text>
</comment>